<keyword evidence="2" id="KW-1185">Reference proteome</keyword>
<sequence length="84" mass="9378">MKAPIVSSLIFCSFTRESRPFAGDLHRGGTKEALERRVRMFTVTETSLRRYGGLATMEPVVQSLFGQHVMDVLANVVGGQFFQL</sequence>
<dbReference type="AlphaFoldDB" id="A0A7W3SXW8"/>
<gene>
    <name evidence="1" type="ORF">FHR92_004649</name>
</gene>
<proteinExistence type="predicted"/>
<evidence type="ECO:0000313" key="1">
    <source>
        <dbReference type="EMBL" id="MBA9088153.1"/>
    </source>
</evidence>
<name>A0A7W3SXW8_9BACL</name>
<accession>A0A7W3SXW8</accession>
<evidence type="ECO:0000313" key="2">
    <source>
        <dbReference type="Proteomes" id="UP000567067"/>
    </source>
</evidence>
<protein>
    <submittedName>
        <fullName evidence="1">Uncharacterized protein</fullName>
    </submittedName>
</protein>
<dbReference type="EMBL" id="JACJIP010000043">
    <property type="protein sequence ID" value="MBA9088153.1"/>
    <property type="molecule type" value="Genomic_DNA"/>
</dbReference>
<dbReference type="RefSeq" id="WP_182539558.1">
    <property type="nucleotide sequence ID" value="NZ_JACJIP010000043.1"/>
</dbReference>
<organism evidence="1 2">
    <name type="scientific">Fontibacillus solani</name>
    <dbReference type="NCBI Taxonomy" id="1572857"/>
    <lineage>
        <taxon>Bacteria</taxon>
        <taxon>Bacillati</taxon>
        <taxon>Bacillota</taxon>
        <taxon>Bacilli</taxon>
        <taxon>Bacillales</taxon>
        <taxon>Paenibacillaceae</taxon>
        <taxon>Fontibacillus</taxon>
    </lineage>
</organism>
<comment type="caution">
    <text evidence="1">The sequence shown here is derived from an EMBL/GenBank/DDBJ whole genome shotgun (WGS) entry which is preliminary data.</text>
</comment>
<reference evidence="1 2" key="1">
    <citation type="submission" date="2020-08" db="EMBL/GenBank/DDBJ databases">
        <title>Genomic Encyclopedia of Type Strains, Phase III (KMG-III): the genomes of soil and plant-associated and newly described type strains.</title>
        <authorList>
            <person name="Whitman W."/>
        </authorList>
    </citation>
    <scope>NUCLEOTIDE SEQUENCE [LARGE SCALE GENOMIC DNA]</scope>
    <source>
        <strain evidence="1 2">CECT 8693</strain>
    </source>
</reference>
<dbReference type="Proteomes" id="UP000567067">
    <property type="component" value="Unassembled WGS sequence"/>
</dbReference>